<gene>
    <name evidence="15" type="ORF">APZ42_034087</name>
</gene>
<comment type="subcellular location">
    <subcellularLocation>
        <location evidence="14">Nucleus</location>
    </subcellularLocation>
    <subcellularLocation>
        <location evidence="14">Chromosome</location>
        <location evidence="14">Telomere</location>
    </subcellularLocation>
</comment>
<organism evidence="15 16">
    <name type="scientific">Daphnia magna</name>
    <dbReference type="NCBI Taxonomy" id="35525"/>
    <lineage>
        <taxon>Eukaryota</taxon>
        <taxon>Metazoa</taxon>
        <taxon>Ecdysozoa</taxon>
        <taxon>Arthropoda</taxon>
        <taxon>Crustacea</taxon>
        <taxon>Branchiopoda</taxon>
        <taxon>Diplostraca</taxon>
        <taxon>Cladocera</taxon>
        <taxon>Anomopoda</taxon>
        <taxon>Daphniidae</taxon>
        <taxon>Daphnia</taxon>
    </lineage>
</organism>
<keyword evidence="9 14" id="KW-0779">Telomere</keyword>
<evidence type="ECO:0000256" key="9">
    <source>
        <dbReference type="ARBA" id="ARBA00022895"/>
    </source>
</evidence>
<dbReference type="InterPro" id="IPR043502">
    <property type="entry name" value="DNA/RNA_pol_sf"/>
</dbReference>
<dbReference type="CDD" id="cd01648">
    <property type="entry name" value="TERT"/>
    <property type="match status" value="1"/>
</dbReference>
<evidence type="ECO:0000256" key="5">
    <source>
        <dbReference type="ARBA" id="ARBA00022679"/>
    </source>
</evidence>
<dbReference type="InterPro" id="IPR003545">
    <property type="entry name" value="Telomerase_RT"/>
</dbReference>
<keyword evidence="4 14" id="KW-0158">Chromosome</keyword>
<dbReference type="InterPro" id="IPR021891">
    <property type="entry name" value="Telomerase_RBD"/>
</dbReference>
<evidence type="ECO:0000256" key="4">
    <source>
        <dbReference type="ARBA" id="ARBA00022454"/>
    </source>
</evidence>
<keyword evidence="10 14" id="KW-0695">RNA-directed DNA polymerase</keyword>
<keyword evidence="16" id="KW-1185">Reference proteome</keyword>
<dbReference type="Gene3D" id="1.10.132.70">
    <property type="match status" value="1"/>
</dbReference>
<dbReference type="EMBL" id="LRGB01003325">
    <property type="protein sequence ID" value="KZS03214.1"/>
    <property type="molecule type" value="Genomic_DNA"/>
</dbReference>
<dbReference type="GO" id="GO:0042162">
    <property type="term" value="F:telomeric DNA binding"/>
    <property type="evidence" value="ECO:0007669"/>
    <property type="project" value="TreeGrafter"/>
</dbReference>
<dbReference type="OrthoDB" id="289721at2759"/>
<dbReference type="SUPFAM" id="SSF56672">
    <property type="entry name" value="DNA/RNA polymerases"/>
    <property type="match status" value="1"/>
</dbReference>
<dbReference type="GO" id="GO:0000333">
    <property type="term" value="C:telomerase catalytic core complex"/>
    <property type="evidence" value="ECO:0007669"/>
    <property type="project" value="TreeGrafter"/>
</dbReference>
<evidence type="ECO:0000256" key="7">
    <source>
        <dbReference type="ARBA" id="ARBA00022723"/>
    </source>
</evidence>
<dbReference type="GO" id="GO:0046872">
    <property type="term" value="F:metal ion binding"/>
    <property type="evidence" value="ECO:0007669"/>
    <property type="project" value="UniProtKB-KW"/>
</dbReference>
<keyword evidence="6 14" id="KW-0548">Nucleotidyltransferase</keyword>
<dbReference type="SMART" id="SM00975">
    <property type="entry name" value="Telomerase_RBD"/>
    <property type="match status" value="1"/>
</dbReference>
<dbReference type="PANTHER" id="PTHR12066">
    <property type="entry name" value="TELOMERASE REVERSE TRANSCRIPTASE"/>
    <property type="match status" value="1"/>
</dbReference>
<proteinExistence type="inferred from homology"/>
<evidence type="ECO:0000256" key="2">
    <source>
        <dbReference type="ARBA" id="ARBA00012493"/>
    </source>
</evidence>
<keyword evidence="7 14" id="KW-0479">Metal-binding</keyword>
<dbReference type="GO" id="GO:0070034">
    <property type="term" value="F:telomerase RNA binding"/>
    <property type="evidence" value="ECO:0007669"/>
    <property type="project" value="TreeGrafter"/>
</dbReference>
<dbReference type="Gene3D" id="1.10.357.90">
    <property type="match status" value="1"/>
</dbReference>
<protein>
    <recommendedName>
        <fullName evidence="3 14">Telomerase reverse transcriptase</fullName>
        <ecNumber evidence="2 14">2.7.7.49</ecNumber>
    </recommendedName>
    <alternativeName>
        <fullName evidence="12 14">Telomerase catalytic subunit</fullName>
    </alternativeName>
</protein>
<evidence type="ECO:0000256" key="10">
    <source>
        <dbReference type="ARBA" id="ARBA00022918"/>
    </source>
</evidence>
<dbReference type="PROSITE" id="PS50878">
    <property type="entry name" value="RT_POL"/>
    <property type="match status" value="1"/>
</dbReference>
<dbReference type="PANTHER" id="PTHR12066:SF0">
    <property type="entry name" value="TELOMERASE REVERSE TRANSCRIPTASE"/>
    <property type="match status" value="1"/>
</dbReference>
<dbReference type="Pfam" id="PF21399">
    <property type="entry name" value="TERT_C"/>
    <property type="match status" value="1"/>
</dbReference>
<dbReference type="GO" id="GO:0003720">
    <property type="term" value="F:telomerase activity"/>
    <property type="evidence" value="ECO:0007669"/>
    <property type="project" value="InterPro"/>
</dbReference>
<evidence type="ECO:0000256" key="11">
    <source>
        <dbReference type="ARBA" id="ARBA00023242"/>
    </source>
</evidence>
<accession>A0A0P6A2E9</accession>
<dbReference type="Gene3D" id="3.30.70.2630">
    <property type="match status" value="1"/>
</dbReference>
<evidence type="ECO:0000256" key="6">
    <source>
        <dbReference type="ARBA" id="ARBA00022695"/>
    </source>
</evidence>
<keyword evidence="5 14" id="KW-0808">Transferase</keyword>
<dbReference type="STRING" id="35525.A0A0P6A2E9"/>
<dbReference type="Proteomes" id="UP000076858">
    <property type="component" value="Unassembled WGS sequence"/>
</dbReference>
<dbReference type="Pfam" id="PF12009">
    <property type="entry name" value="Telomerase_RBD"/>
    <property type="match status" value="1"/>
</dbReference>
<dbReference type="Pfam" id="PF00078">
    <property type="entry name" value="RVT_1"/>
    <property type="match status" value="1"/>
</dbReference>
<name>A0A0P6A2E9_9CRUS</name>
<dbReference type="PRINTS" id="PR01365">
    <property type="entry name" value="TELOMERASERT"/>
</dbReference>
<sequence>MSQFILFFSYFSTEFLMTESGFSVLEKVFADRQVVSLADFLKDDGTSSKSRLPQIFRNAAVVHVQTPECKPQAAPQVEPEQQLDWYELTESCDSNLFMRGLKDKWYLPCVATTGQPMKTCECPFIPHAARSDWAKLHSEFGAKKMKCLLIHCSIFVLVGRRAWLQISGPLDKGDLERMFPPIFQYRAIPKAVKRKKEEHAIAKAPKTSNLPFRDCPSVQRPLKKIRLTSSDGQSHSVEFLQHTTKSVVSTIDNIPDMKPLSTSLVPILKKVRLKQGDSLSPPIHLTLVVEPQKDCAHASIRREEIGKKKTRRGRNKLITKQIVDKRTAINGSMKIPHDEILYSSSGWTHFPITHPVSHASPIPTVLAILRTSVGGECSESEDQLRSDLPLLGELIEAMMKNHRRCRYNPIVRRMLADSNGDSQKSFVDASRVYQFIRCIVKKVVPIELLGDQTNQQVFLSNVRRFIEAGRGTSFTLNDLIQSMRTSKCRWFSHLPSLAVKISLLARLIVWLFMGFVKPLIRQHFYATETSYGRNRIFFYSKDVWQKIHHRMLRSICSVSLRQPLPVLEKWTAPNSTSELQNLLLFARLRFVPKKNGARPIMSTKFRNTNRKQVNTARLLLHTITSLYVEGMDAKSTHSLHRKWVDYVECRNTENPVYFVHADIEDAFGSIDHDKMVDLLLWYAQILPRELQVRTFCNVTPDGRRSKPFQIIPHFHRDDPEGWVQQMAPGSVVFHTGTRAEKLNTVKILEFAIRSVREVHVVHHDKAHYQLKRGIPQGSRLSSALCHIYYGHMVREHLSEFLSSPDDLLIRVVDDFLYLTASRERARAFHHRIHQGFTDYNAYVNIDKSATNLDLSIPSDQAQAPPVRKPVWFSFCGLQFHTKTLEIRGDYTKYEGTDIIHCITPSTGEPGKLLLKRIQGISTLKIETVYLDARVNRKPTIVRSMFNACLMAAFRFHAIVKHILMRTVPRHLRDKATNNARYLAHTVIKECCSKMVGHVSSVRRRRKDVKIILSNTETAWLCYEAFHRKLSRHGKLYSNVLLAVRVLQTEHEKKIPNEKLKNLRSWIGKRIPLSFRRMKDHVR</sequence>
<evidence type="ECO:0000256" key="13">
    <source>
        <dbReference type="ARBA" id="ARBA00048173"/>
    </source>
</evidence>
<keyword evidence="8 14" id="KW-0460">Magnesium</keyword>
<evidence type="ECO:0000313" key="16">
    <source>
        <dbReference type="Proteomes" id="UP000076858"/>
    </source>
</evidence>
<dbReference type="AlphaFoldDB" id="A0A0P6A2E9"/>
<dbReference type="InterPro" id="IPR000477">
    <property type="entry name" value="RT_dom"/>
</dbReference>
<comment type="function">
    <text evidence="14">Telomerase is a ribonucleoprotein enzyme essential for the replication of chromosome termini in most eukaryotes. It elongates telomeres. It is a reverse transcriptase that adds simple sequence repeats to chromosome ends by copying a template sequence within the RNA component of the enzyme.</text>
</comment>
<comment type="similarity">
    <text evidence="1 14">Belongs to the reverse transcriptase family. Telomerase subfamily.</text>
</comment>
<comment type="catalytic activity">
    <reaction evidence="13 14">
        <text>DNA(n) + a 2'-deoxyribonucleoside 5'-triphosphate = DNA(n+1) + diphosphate</text>
        <dbReference type="Rhea" id="RHEA:22508"/>
        <dbReference type="Rhea" id="RHEA-COMP:17339"/>
        <dbReference type="Rhea" id="RHEA-COMP:17340"/>
        <dbReference type="ChEBI" id="CHEBI:33019"/>
        <dbReference type="ChEBI" id="CHEBI:61560"/>
        <dbReference type="ChEBI" id="CHEBI:173112"/>
        <dbReference type="EC" id="2.7.7.49"/>
    </reaction>
</comment>
<evidence type="ECO:0000256" key="3">
    <source>
        <dbReference type="ARBA" id="ARBA00016182"/>
    </source>
</evidence>
<evidence type="ECO:0000256" key="12">
    <source>
        <dbReference type="ARBA" id="ARBA00032044"/>
    </source>
</evidence>
<comment type="caution">
    <text evidence="15">The sequence shown here is derived from an EMBL/GenBank/DDBJ whole genome shotgun (WGS) entry which is preliminary data.</text>
</comment>
<evidence type="ECO:0000256" key="8">
    <source>
        <dbReference type="ARBA" id="ARBA00022842"/>
    </source>
</evidence>
<dbReference type="GO" id="GO:0000781">
    <property type="term" value="C:chromosome, telomeric region"/>
    <property type="evidence" value="ECO:0007669"/>
    <property type="project" value="UniProtKB-SubCell"/>
</dbReference>
<evidence type="ECO:0000256" key="14">
    <source>
        <dbReference type="RuleBase" id="RU365061"/>
    </source>
</evidence>
<evidence type="ECO:0000313" key="15">
    <source>
        <dbReference type="EMBL" id="KZS03214.1"/>
    </source>
</evidence>
<keyword evidence="11 14" id="KW-0539">Nucleus</keyword>
<dbReference type="InterPro" id="IPR049139">
    <property type="entry name" value="TERT_C"/>
</dbReference>
<reference evidence="15 16" key="1">
    <citation type="submission" date="2016-03" db="EMBL/GenBank/DDBJ databases">
        <title>EvidentialGene: Evidence-directed Construction of Genes on Genomes.</title>
        <authorList>
            <person name="Gilbert D.G."/>
            <person name="Choi J.-H."/>
            <person name="Mockaitis K."/>
            <person name="Colbourne J."/>
            <person name="Pfrender M."/>
        </authorList>
    </citation>
    <scope>NUCLEOTIDE SEQUENCE [LARGE SCALE GENOMIC DNA]</scope>
    <source>
        <strain evidence="15 16">Xinb3</strain>
        <tissue evidence="15">Complete organism</tissue>
    </source>
</reference>
<dbReference type="EC" id="2.7.7.49" evidence="2 14"/>
<evidence type="ECO:0000256" key="1">
    <source>
        <dbReference type="ARBA" id="ARBA00008001"/>
    </source>
</evidence>
<dbReference type="GO" id="GO:0007004">
    <property type="term" value="P:telomere maintenance via telomerase"/>
    <property type="evidence" value="ECO:0007669"/>
    <property type="project" value="TreeGrafter"/>
</dbReference>